<dbReference type="NCBIfam" id="TIGR00459">
    <property type="entry name" value="aspS_bact"/>
    <property type="match status" value="1"/>
</dbReference>
<dbReference type="Gene3D" id="3.30.1360.30">
    <property type="entry name" value="GAD-like domain"/>
    <property type="match status" value="1"/>
</dbReference>
<evidence type="ECO:0000313" key="9">
    <source>
        <dbReference type="EMBL" id="MCG4611895.1"/>
    </source>
</evidence>
<evidence type="ECO:0000256" key="3">
    <source>
        <dbReference type="ARBA" id="ARBA00022741"/>
    </source>
</evidence>
<keyword evidence="2 7" id="KW-0436">Ligase</keyword>
<proteinExistence type="inferred from homology"/>
<keyword evidence="4 7" id="KW-0067">ATP-binding</keyword>
<dbReference type="InterPro" id="IPR047089">
    <property type="entry name" value="Asp-tRNA-ligase_1_N"/>
</dbReference>
<dbReference type="PROSITE" id="PS50862">
    <property type="entry name" value="AA_TRNA_LIGASE_II"/>
    <property type="match status" value="1"/>
</dbReference>
<evidence type="ECO:0000256" key="1">
    <source>
        <dbReference type="ARBA" id="ARBA00006303"/>
    </source>
</evidence>
<keyword evidence="3 7" id="KW-0547">Nucleotide-binding</keyword>
<dbReference type="InterPro" id="IPR004524">
    <property type="entry name" value="Asp-tRNA-ligase_1"/>
</dbReference>
<feature type="binding site" evidence="7">
    <location>
        <begin position="540"/>
        <end position="543"/>
    </location>
    <ligand>
        <name>ATP</name>
        <dbReference type="ChEBI" id="CHEBI:30616"/>
    </ligand>
</feature>
<evidence type="ECO:0000256" key="5">
    <source>
        <dbReference type="ARBA" id="ARBA00022917"/>
    </source>
</evidence>
<feature type="binding site" evidence="7">
    <location>
        <begin position="226"/>
        <end position="228"/>
    </location>
    <ligand>
        <name>ATP</name>
        <dbReference type="ChEBI" id="CHEBI:30616"/>
    </ligand>
</feature>
<dbReference type="SUPFAM" id="SSF50249">
    <property type="entry name" value="Nucleic acid-binding proteins"/>
    <property type="match status" value="1"/>
</dbReference>
<feature type="binding site" evidence="7">
    <location>
        <position position="488"/>
    </location>
    <ligand>
        <name>ATP</name>
        <dbReference type="ChEBI" id="CHEBI:30616"/>
    </ligand>
</feature>
<dbReference type="EMBL" id="JAKNHQ010000026">
    <property type="protein sequence ID" value="MCG4611895.1"/>
    <property type="molecule type" value="Genomic_DNA"/>
</dbReference>
<name>A0ABS9MM45_9FIRM</name>
<feature type="binding site" evidence="7">
    <location>
        <position position="180"/>
    </location>
    <ligand>
        <name>L-aspartate</name>
        <dbReference type="ChEBI" id="CHEBI:29991"/>
    </ligand>
</feature>
<dbReference type="InterPro" id="IPR045864">
    <property type="entry name" value="aa-tRNA-synth_II/BPL/LPL"/>
</dbReference>
<dbReference type="NCBIfam" id="NF001750">
    <property type="entry name" value="PRK00476.1"/>
    <property type="match status" value="1"/>
</dbReference>
<comment type="similarity">
    <text evidence="1 7">Belongs to the class-II aminoacyl-tRNA synthetase family. Type 1 subfamily.</text>
</comment>
<comment type="subunit">
    <text evidence="7">Homodimer.</text>
</comment>
<feature type="binding site" evidence="7">
    <location>
        <position position="495"/>
    </location>
    <ligand>
        <name>L-aspartate</name>
        <dbReference type="ChEBI" id="CHEBI:29991"/>
    </ligand>
</feature>
<evidence type="ECO:0000256" key="7">
    <source>
        <dbReference type="HAMAP-Rule" id="MF_00044"/>
    </source>
</evidence>
<dbReference type="PRINTS" id="PR01042">
    <property type="entry name" value="TRNASYNTHASP"/>
</dbReference>
<keyword evidence="10" id="KW-1185">Reference proteome</keyword>
<organism evidence="9 10">
    <name type="scientific">Anaeromassilibacillus senegalensis</name>
    <dbReference type="NCBI Taxonomy" id="1673717"/>
    <lineage>
        <taxon>Bacteria</taxon>
        <taxon>Bacillati</taxon>
        <taxon>Bacillota</taxon>
        <taxon>Clostridia</taxon>
        <taxon>Eubacteriales</taxon>
        <taxon>Acutalibacteraceae</taxon>
        <taxon>Anaeromassilibacillus</taxon>
    </lineage>
</organism>
<dbReference type="InterPro" id="IPR047090">
    <property type="entry name" value="AspRS_core"/>
</dbReference>
<evidence type="ECO:0000256" key="4">
    <source>
        <dbReference type="ARBA" id="ARBA00022840"/>
    </source>
</evidence>
<protein>
    <recommendedName>
        <fullName evidence="7">Aspartate--tRNA ligase</fullName>
        <ecNumber evidence="7">6.1.1.12</ecNumber>
    </recommendedName>
    <alternativeName>
        <fullName evidence="7">Aspartyl-tRNA synthetase</fullName>
        <shortName evidence="7">AspRS</shortName>
    </alternativeName>
</protein>
<dbReference type="Pfam" id="PF01336">
    <property type="entry name" value="tRNA_anti-codon"/>
    <property type="match status" value="1"/>
</dbReference>
<keyword evidence="7" id="KW-0963">Cytoplasm</keyword>
<feature type="region of interest" description="Aspartate" evidence="7">
    <location>
        <begin position="204"/>
        <end position="207"/>
    </location>
</feature>
<accession>A0ABS9MM45</accession>
<reference evidence="9 10" key="1">
    <citation type="submission" date="2022-01" db="EMBL/GenBank/DDBJ databases">
        <title>Collection of gut derived symbiotic bacterial strains cultured from healthy donors.</title>
        <authorList>
            <person name="Lin H."/>
            <person name="Kohout C."/>
            <person name="Waligurski E."/>
            <person name="Pamer E.G."/>
        </authorList>
    </citation>
    <scope>NUCLEOTIDE SEQUENCE [LARGE SCALE GENOMIC DNA]</scope>
    <source>
        <strain evidence="9 10">DFI.7.58</strain>
    </source>
</reference>
<comment type="subcellular location">
    <subcellularLocation>
        <location evidence="7">Cytoplasm</location>
    </subcellularLocation>
</comment>
<comment type="function">
    <text evidence="7">Catalyzes the attachment of L-aspartate to tRNA(Asp) in a two-step reaction: L-aspartate is first activated by ATP to form Asp-AMP and then transferred to the acceptor end of tRNA(Asp).</text>
</comment>
<keyword evidence="5 7" id="KW-0648">Protein biosynthesis</keyword>
<dbReference type="PANTHER" id="PTHR22594:SF5">
    <property type="entry name" value="ASPARTATE--TRNA LIGASE, MITOCHONDRIAL"/>
    <property type="match status" value="1"/>
</dbReference>
<dbReference type="InterPro" id="IPR002312">
    <property type="entry name" value="Asp/Asn-tRNA-synth_IIb"/>
</dbReference>
<dbReference type="InterPro" id="IPR004365">
    <property type="entry name" value="NA-bd_OB_tRNA"/>
</dbReference>
<feature type="domain" description="Aminoacyl-transfer RNA synthetases class-II family profile" evidence="8">
    <location>
        <begin position="150"/>
        <end position="561"/>
    </location>
</feature>
<evidence type="ECO:0000259" key="8">
    <source>
        <dbReference type="PROSITE" id="PS50862"/>
    </source>
</evidence>
<dbReference type="Pfam" id="PF00152">
    <property type="entry name" value="tRNA-synt_2"/>
    <property type="match status" value="1"/>
</dbReference>
<evidence type="ECO:0000313" key="10">
    <source>
        <dbReference type="Proteomes" id="UP001298681"/>
    </source>
</evidence>
<comment type="caution">
    <text evidence="7">Lacks conserved residue(s) required for the propagation of feature annotation.</text>
</comment>
<dbReference type="CDD" id="cd00777">
    <property type="entry name" value="AspRS_core"/>
    <property type="match status" value="1"/>
</dbReference>
<dbReference type="InterPro" id="IPR006195">
    <property type="entry name" value="aa-tRNA-synth_II"/>
</dbReference>
<dbReference type="InterPro" id="IPR029351">
    <property type="entry name" value="GAD_dom"/>
</dbReference>
<dbReference type="SUPFAM" id="SSF55261">
    <property type="entry name" value="GAD domain-like"/>
    <property type="match status" value="1"/>
</dbReference>
<comment type="caution">
    <text evidence="9">The sequence shown here is derived from an EMBL/GenBank/DDBJ whole genome shotgun (WGS) entry which is preliminary data.</text>
</comment>
<dbReference type="Pfam" id="PF02938">
    <property type="entry name" value="GAD"/>
    <property type="match status" value="1"/>
</dbReference>
<dbReference type="RefSeq" id="WP_191441899.1">
    <property type="nucleotide sequence ID" value="NZ_JAKNHQ010000026.1"/>
</dbReference>
<feature type="binding site" evidence="7">
    <location>
        <position position="235"/>
    </location>
    <ligand>
        <name>ATP</name>
        <dbReference type="ChEBI" id="CHEBI:30616"/>
    </ligand>
</feature>
<sequence length="596" mass="67310">MAEFMTGLKRTHYCGELRSTDIGKEVVVCGWVQRQRDLGQLIFIDLRDRTGIVQLAFDESTDRAIFEKAFAARAEFVLLARGTVRERTSKNPDLPTGDIELEVLELRVLAKSETPPFEIVEDSNVKEDTRLKYRYLDLRRPDMQRKIIGRHKIVKVAHDYFDQNGFIEIETPDLIKSTPEGARDYLVPSRVFPGSFFALPQSPQLYKQLLMLSGFDRYMQIARCFRDEDLRADRQPEFTQIDLEMSFVDQDDVMAIGEGFMKRVYKEVLGIDIETPFRRMTWHEAMDRFGSDKPDLRFGMELINLSDLLRNTEFKVFAGALAGGGSVRGINLKGKAEALSRKEIDKLTEWIKAYGAKGLAWTRLAEKETSSYEKFLSPEEVAAIRSAMGAEPGDVLLLVASDENKVVWDSLGALRCNLAARFDLIDKSKPCLLWITDFPMFEYSKEEQRWVAMHHPFTMPRPEDIDKLATDPGAVCAVAYDMVLDGNEVGGGSLRINDSELQAKMFEALGFTPEEAQHRFGFLIDAFKYGAPPHGGMAFGLDRLVMLMLGCDSIREVIAFPKVASSSDLMTEAPTDVDAKQLEELGIAVVATQPQK</sequence>
<dbReference type="GO" id="GO:0004815">
    <property type="term" value="F:aspartate-tRNA ligase activity"/>
    <property type="evidence" value="ECO:0007669"/>
    <property type="project" value="UniProtKB-EC"/>
</dbReference>
<feature type="binding site" evidence="7">
    <location>
        <position position="454"/>
    </location>
    <ligand>
        <name>L-aspartate</name>
        <dbReference type="ChEBI" id="CHEBI:29991"/>
    </ligand>
</feature>
<dbReference type="PANTHER" id="PTHR22594">
    <property type="entry name" value="ASPARTYL/LYSYL-TRNA SYNTHETASE"/>
    <property type="match status" value="1"/>
</dbReference>
<comment type="catalytic activity">
    <reaction evidence="7">
        <text>tRNA(Asp) + L-aspartate + ATP = L-aspartyl-tRNA(Asp) + AMP + diphosphate</text>
        <dbReference type="Rhea" id="RHEA:19649"/>
        <dbReference type="Rhea" id="RHEA-COMP:9660"/>
        <dbReference type="Rhea" id="RHEA-COMP:9678"/>
        <dbReference type="ChEBI" id="CHEBI:29991"/>
        <dbReference type="ChEBI" id="CHEBI:30616"/>
        <dbReference type="ChEBI" id="CHEBI:33019"/>
        <dbReference type="ChEBI" id="CHEBI:78442"/>
        <dbReference type="ChEBI" id="CHEBI:78516"/>
        <dbReference type="ChEBI" id="CHEBI:456215"/>
        <dbReference type="EC" id="6.1.1.12"/>
    </reaction>
</comment>
<dbReference type="HAMAP" id="MF_00044">
    <property type="entry name" value="Asp_tRNA_synth_type1"/>
    <property type="match status" value="1"/>
</dbReference>
<feature type="binding site" evidence="7">
    <location>
        <position position="226"/>
    </location>
    <ligand>
        <name>L-aspartate</name>
        <dbReference type="ChEBI" id="CHEBI:29991"/>
    </ligand>
</feature>
<dbReference type="InterPro" id="IPR004364">
    <property type="entry name" value="Aa-tRNA-synt_II"/>
</dbReference>
<dbReference type="CDD" id="cd04317">
    <property type="entry name" value="EcAspRS_like_N"/>
    <property type="match status" value="1"/>
</dbReference>
<dbReference type="EC" id="6.1.1.12" evidence="7"/>
<dbReference type="InterPro" id="IPR012340">
    <property type="entry name" value="NA-bd_OB-fold"/>
</dbReference>
<keyword evidence="6 7" id="KW-0030">Aminoacyl-tRNA synthetase</keyword>
<dbReference type="Gene3D" id="3.30.930.10">
    <property type="entry name" value="Bira Bifunctional Protein, Domain 2"/>
    <property type="match status" value="1"/>
</dbReference>
<evidence type="ECO:0000256" key="2">
    <source>
        <dbReference type="ARBA" id="ARBA00022598"/>
    </source>
</evidence>
<dbReference type="Proteomes" id="UP001298681">
    <property type="component" value="Unassembled WGS sequence"/>
</dbReference>
<dbReference type="Gene3D" id="2.40.50.140">
    <property type="entry name" value="Nucleic acid-binding proteins"/>
    <property type="match status" value="1"/>
</dbReference>
<gene>
    <name evidence="7 9" type="primary">aspS</name>
    <name evidence="9" type="ORF">L0P57_13245</name>
</gene>
<dbReference type="SUPFAM" id="SSF55681">
    <property type="entry name" value="Class II aaRS and biotin synthetases"/>
    <property type="match status" value="1"/>
</dbReference>
<evidence type="ECO:0000256" key="6">
    <source>
        <dbReference type="ARBA" id="ARBA00023146"/>
    </source>
</evidence>
<dbReference type="InterPro" id="IPR004115">
    <property type="entry name" value="GAD-like_sf"/>
</dbReference>